<sequence>MKKSGITATALKKSRVLKCPVTDKTVLNERFSPYEQLP</sequence>
<evidence type="ECO:0000313" key="2">
    <source>
        <dbReference type="Proteomes" id="UP000199011"/>
    </source>
</evidence>
<accession>A0A1I5A2E0</accession>
<dbReference type="AlphaFoldDB" id="A0A1I5A2E0"/>
<name>A0A1I5A2E0_9GAMM</name>
<gene>
    <name evidence="1" type="ORF">SAMN05421579_10937</name>
</gene>
<organism evidence="1 2">
    <name type="scientific">Xenorhabdus japonica</name>
    <dbReference type="NCBI Taxonomy" id="53341"/>
    <lineage>
        <taxon>Bacteria</taxon>
        <taxon>Pseudomonadati</taxon>
        <taxon>Pseudomonadota</taxon>
        <taxon>Gammaproteobacteria</taxon>
        <taxon>Enterobacterales</taxon>
        <taxon>Morganellaceae</taxon>
        <taxon>Xenorhabdus</taxon>
    </lineage>
</organism>
<dbReference type="EMBL" id="FOVO01000009">
    <property type="protein sequence ID" value="SFN56662.1"/>
    <property type="molecule type" value="Genomic_DNA"/>
</dbReference>
<keyword evidence="2" id="KW-1185">Reference proteome</keyword>
<proteinExistence type="predicted"/>
<dbReference type="Proteomes" id="UP000199011">
    <property type="component" value="Unassembled WGS sequence"/>
</dbReference>
<reference evidence="2" key="1">
    <citation type="submission" date="2016-10" db="EMBL/GenBank/DDBJ databases">
        <authorList>
            <person name="Varghese N."/>
            <person name="Submissions S."/>
        </authorList>
    </citation>
    <scope>NUCLEOTIDE SEQUENCE [LARGE SCALE GENOMIC DNA]</scope>
    <source>
        <strain evidence="2">DSM 16522</strain>
    </source>
</reference>
<evidence type="ECO:0000313" key="1">
    <source>
        <dbReference type="EMBL" id="SFN56662.1"/>
    </source>
</evidence>
<dbReference type="STRING" id="53341.SAMN05421579_10937"/>
<protein>
    <submittedName>
        <fullName evidence="1">Uncharacterized protein</fullName>
    </submittedName>
</protein>